<dbReference type="Proteomes" id="UP000063308">
    <property type="component" value="Chromosome"/>
</dbReference>
<organism evidence="1 2">
    <name type="scientific">Bradyrhizobium diazoefficiens</name>
    <dbReference type="NCBI Taxonomy" id="1355477"/>
    <lineage>
        <taxon>Bacteria</taxon>
        <taxon>Pseudomonadati</taxon>
        <taxon>Pseudomonadota</taxon>
        <taxon>Alphaproteobacteria</taxon>
        <taxon>Hyphomicrobiales</taxon>
        <taxon>Nitrobacteraceae</taxon>
        <taxon>Bradyrhizobium</taxon>
    </lineage>
</organism>
<accession>A0A0E4BY48</accession>
<evidence type="ECO:0000313" key="2">
    <source>
        <dbReference type="Proteomes" id="UP000063308"/>
    </source>
</evidence>
<sequence>MGDQASSQRETLFKIRSAELADFSDVACWPVASVDAMKLHVGS</sequence>
<name>A0A0E4BY48_9BRAD</name>
<gene>
    <name evidence="1" type="ORF">NK6_9784</name>
</gene>
<dbReference type="EMBL" id="AP014685">
    <property type="protein sequence ID" value="BAR62919.1"/>
    <property type="molecule type" value="Genomic_DNA"/>
</dbReference>
<reference evidence="1 2" key="1">
    <citation type="submission" date="2014-11" db="EMBL/GenBank/DDBJ databases">
        <title>Symbiosis island explosion on the genome of extra-slow-growing strains of soybean bradyrhizobia with massive insertion sequences.</title>
        <authorList>
            <person name="Iida T."/>
            <person name="Minamisawa K."/>
        </authorList>
    </citation>
    <scope>NUCLEOTIDE SEQUENCE [LARGE SCALE GENOMIC DNA]</scope>
    <source>
        <strain evidence="1 2">NK6</strain>
    </source>
</reference>
<protein>
    <submittedName>
        <fullName evidence="1">Uncharacterized protein</fullName>
    </submittedName>
</protein>
<dbReference type="AlphaFoldDB" id="A0A0E4BY48"/>
<evidence type="ECO:0000313" key="1">
    <source>
        <dbReference type="EMBL" id="BAR62919.1"/>
    </source>
</evidence>
<proteinExistence type="predicted"/>